<evidence type="ECO:0000313" key="1">
    <source>
        <dbReference type="EMBL" id="RBP41328.1"/>
    </source>
</evidence>
<gene>
    <name evidence="1" type="ORF">DES53_107159</name>
</gene>
<proteinExistence type="predicted"/>
<dbReference type="AlphaFoldDB" id="A0A366HFP2"/>
<reference evidence="1 2" key="1">
    <citation type="submission" date="2018-06" db="EMBL/GenBank/DDBJ databases">
        <title>Genomic Encyclopedia of Type Strains, Phase IV (KMG-IV): sequencing the most valuable type-strain genomes for metagenomic binning, comparative biology and taxonomic classification.</title>
        <authorList>
            <person name="Goeker M."/>
        </authorList>
    </citation>
    <scope>NUCLEOTIDE SEQUENCE [LARGE SCALE GENOMIC DNA]</scope>
    <source>
        <strain evidence="1 2">DSM 25532</strain>
    </source>
</reference>
<accession>A0A366HFP2</accession>
<evidence type="ECO:0000313" key="2">
    <source>
        <dbReference type="Proteomes" id="UP000253426"/>
    </source>
</evidence>
<dbReference type="EMBL" id="QNRR01000007">
    <property type="protein sequence ID" value="RBP41328.1"/>
    <property type="molecule type" value="Genomic_DNA"/>
</dbReference>
<protein>
    <submittedName>
        <fullName evidence="1">Uncharacterized protein</fullName>
    </submittedName>
</protein>
<dbReference type="Proteomes" id="UP000253426">
    <property type="component" value="Unassembled WGS sequence"/>
</dbReference>
<name>A0A366HFP2_9BACT</name>
<keyword evidence="2" id="KW-1185">Reference proteome</keyword>
<comment type="caution">
    <text evidence="1">The sequence shown here is derived from an EMBL/GenBank/DDBJ whole genome shotgun (WGS) entry which is preliminary data.</text>
</comment>
<organism evidence="1 2">
    <name type="scientific">Roseimicrobium gellanilyticum</name>
    <dbReference type="NCBI Taxonomy" id="748857"/>
    <lineage>
        <taxon>Bacteria</taxon>
        <taxon>Pseudomonadati</taxon>
        <taxon>Verrucomicrobiota</taxon>
        <taxon>Verrucomicrobiia</taxon>
        <taxon>Verrucomicrobiales</taxon>
        <taxon>Verrucomicrobiaceae</taxon>
        <taxon>Roseimicrobium</taxon>
    </lineage>
</organism>
<sequence>MKNTATGPLPTDSKTTTSHFERRWCFDFHMKPERGSGFFVPGFMKALIDIIDWEYPETREAYRPTVWDLSDKDEIYKLVLVLGNGVILELRAEADSEEVLRVLRGLFKGVGSCEQVTLTDKQKQRLWYYYEGDECYEQRGKNPGYMMIDPVPRPEKFGASGHP</sequence>